<dbReference type="InterPro" id="IPR011991">
    <property type="entry name" value="ArsR-like_HTH"/>
</dbReference>
<dbReference type="PRINTS" id="PR00033">
    <property type="entry name" value="HTHASNC"/>
</dbReference>
<dbReference type="GO" id="GO:0043200">
    <property type="term" value="P:response to amino acid"/>
    <property type="evidence" value="ECO:0007669"/>
    <property type="project" value="TreeGrafter"/>
</dbReference>
<gene>
    <name evidence="5" type="ORF">AXE73_00030</name>
</gene>
<dbReference type="InterPro" id="IPR036390">
    <property type="entry name" value="WH_DNA-bd_sf"/>
</dbReference>
<sequence>MTGNSHRIENNIPSGLETSASTVAPIDSTDAIIVDILEHDGRATLTKLAKASGLSVSAVQSRVQKLERKGIITGYRALIDYERRGLPVSAFVAVTPLDFEQEASVPTKLKDIDGIEACYSITGSPSFMLVVRVATPSKLEELINTIHRVVPVSTETTMVLQTYFD</sequence>
<comment type="caution">
    <text evidence="5">The sequence shown here is derived from an EMBL/GenBank/DDBJ whole genome shotgun (WGS) entry which is preliminary data.</text>
</comment>
<dbReference type="Pfam" id="PF01037">
    <property type="entry name" value="AsnC_trans_reg"/>
    <property type="match status" value="1"/>
</dbReference>
<dbReference type="InterPro" id="IPR019887">
    <property type="entry name" value="Tscrpt_reg_AsnC/Lrp_C"/>
</dbReference>
<feature type="domain" description="HTH asnC-type" evidence="4">
    <location>
        <begin position="26"/>
        <end position="87"/>
    </location>
</feature>
<dbReference type="AlphaFoldDB" id="A0A133NI76"/>
<dbReference type="Gene3D" id="1.10.10.10">
    <property type="entry name" value="Winged helix-like DNA-binding domain superfamily/Winged helix DNA-binding domain"/>
    <property type="match status" value="1"/>
</dbReference>
<dbReference type="GeneID" id="86824504"/>
<dbReference type="GO" id="GO:0043565">
    <property type="term" value="F:sequence-specific DNA binding"/>
    <property type="evidence" value="ECO:0007669"/>
    <property type="project" value="InterPro"/>
</dbReference>
<dbReference type="InterPro" id="IPR036388">
    <property type="entry name" value="WH-like_DNA-bd_sf"/>
</dbReference>
<dbReference type="EMBL" id="LRTT01000001">
    <property type="protein sequence ID" value="RFD77058.1"/>
    <property type="molecule type" value="Genomic_DNA"/>
</dbReference>
<dbReference type="SUPFAM" id="SSF46785">
    <property type="entry name" value="Winged helix' DNA-binding domain"/>
    <property type="match status" value="1"/>
</dbReference>
<dbReference type="SMART" id="SM00344">
    <property type="entry name" value="HTH_ASNC"/>
    <property type="match status" value="1"/>
</dbReference>
<dbReference type="InterPro" id="IPR000485">
    <property type="entry name" value="AsnC-type_HTH_dom"/>
</dbReference>
<keyword evidence="3" id="KW-0804">Transcription</keyword>
<dbReference type="RefSeq" id="WP_004132301.1">
    <property type="nucleotide sequence ID" value="NZ_JABUHF010000001.1"/>
</dbReference>
<dbReference type="Gene3D" id="3.30.70.920">
    <property type="match status" value="1"/>
</dbReference>
<evidence type="ECO:0000256" key="3">
    <source>
        <dbReference type="ARBA" id="ARBA00023163"/>
    </source>
</evidence>
<dbReference type="Proteomes" id="UP000258533">
    <property type="component" value="Unassembled WGS sequence"/>
</dbReference>
<organism evidence="5 6">
    <name type="scientific">Gardnerella vaginalis</name>
    <dbReference type="NCBI Taxonomy" id="2702"/>
    <lineage>
        <taxon>Bacteria</taxon>
        <taxon>Bacillati</taxon>
        <taxon>Actinomycetota</taxon>
        <taxon>Actinomycetes</taxon>
        <taxon>Bifidobacteriales</taxon>
        <taxon>Bifidobacteriaceae</taxon>
        <taxon>Gardnerella</taxon>
    </lineage>
</organism>
<keyword evidence="2" id="KW-0238">DNA-binding</keyword>
<dbReference type="GO" id="GO:0005829">
    <property type="term" value="C:cytosol"/>
    <property type="evidence" value="ECO:0007669"/>
    <property type="project" value="TreeGrafter"/>
</dbReference>
<dbReference type="Pfam" id="PF13404">
    <property type="entry name" value="HTH_AsnC-type"/>
    <property type="match status" value="1"/>
</dbReference>
<evidence type="ECO:0000313" key="6">
    <source>
        <dbReference type="Proteomes" id="UP000258533"/>
    </source>
</evidence>
<dbReference type="PANTHER" id="PTHR30154">
    <property type="entry name" value="LEUCINE-RESPONSIVE REGULATORY PROTEIN"/>
    <property type="match status" value="1"/>
</dbReference>
<keyword evidence="1" id="KW-0805">Transcription regulation</keyword>
<dbReference type="CDD" id="cd00090">
    <property type="entry name" value="HTH_ARSR"/>
    <property type="match status" value="1"/>
</dbReference>
<dbReference type="InterPro" id="IPR011008">
    <property type="entry name" value="Dimeric_a/b-barrel"/>
</dbReference>
<evidence type="ECO:0000256" key="2">
    <source>
        <dbReference type="ARBA" id="ARBA00023125"/>
    </source>
</evidence>
<dbReference type="SUPFAM" id="SSF54909">
    <property type="entry name" value="Dimeric alpha+beta barrel"/>
    <property type="match status" value="1"/>
</dbReference>
<proteinExistence type="predicted"/>
<dbReference type="InterPro" id="IPR019888">
    <property type="entry name" value="Tscrpt_reg_AsnC-like"/>
</dbReference>
<dbReference type="PANTHER" id="PTHR30154:SF53">
    <property type="entry name" value="HTH-TYPE TRANSCRIPTIONAL REGULATOR LRPC"/>
    <property type="match status" value="1"/>
</dbReference>
<accession>A0A133NI76</accession>
<evidence type="ECO:0000256" key="1">
    <source>
        <dbReference type="ARBA" id="ARBA00023015"/>
    </source>
</evidence>
<protein>
    <submittedName>
        <fullName evidence="5">AsnC family transcriptional regulator</fullName>
    </submittedName>
</protein>
<evidence type="ECO:0000313" key="5">
    <source>
        <dbReference type="EMBL" id="RFD77058.1"/>
    </source>
</evidence>
<reference evidence="5 6" key="1">
    <citation type="submission" date="2016-02" db="EMBL/GenBank/DDBJ databases">
        <title>Gardnerella vaginalis Subgroups Defined by cpn60 Sequencing and Sialidase Activity in Isolates from Canada, Belgium and Kenya.</title>
        <authorList>
            <person name="Schellenberg J."/>
            <person name="Paramel Jayaprakash T."/>
            <person name="Withana Gamage N."/>
            <person name="Patterson M.H."/>
            <person name="Vaneechoutte M."/>
            <person name="Hill J.E."/>
        </authorList>
    </citation>
    <scope>NUCLEOTIDE SEQUENCE [LARGE SCALE GENOMIC DNA]</scope>
    <source>
        <strain evidence="5 6">N144</strain>
    </source>
</reference>
<name>A0A133NI76_GARVA</name>
<dbReference type="PROSITE" id="PS50956">
    <property type="entry name" value="HTH_ASNC_2"/>
    <property type="match status" value="1"/>
</dbReference>
<evidence type="ECO:0000259" key="4">
    <source>
        <dbReference type="PROSITE" id="PS50956"/>
    </source>
</evidence>